<comment type="caution">
    <text evidence="7">The sequence shown here is derived from an EMBL/GenBank/DDBJ whole genome shotgun (WGS) entry which is preliminary data.</text>
</comment>
<proteinExistence type="predicted"/>
<accession>A0A0B1ZXL1</accession>
<keyword evidence="3" id="KW-0378">Hydrolase</keyword>
<dbReference type="PRINTS" id="PR00743">
    <property type="entry name" value="GLHYDRLASE36"/>
</dbReference>
<organism evidence="7 8">
    <name type="scientific">Microbacterium mangrovi</name>
    <dbReference type="NCBI Taxonomy" id="1348253"/>
    <lineage>
        <taxon>Bacteria</taxon>
        <taxon>Bacillati</taxon>
        <taxon>Actinomycetota</taxon>
        <taxon>Actinomycetes</taxon>
        <taxon>Micrococcales</taxon>
        <taxon>Microbacteriaceae</taxon>
        <taxon>Microbacterium</taxon>
    </lineage>
</organism>
<evidence type="ECO:0000256" key="3">
    <source>
        <dbReference type="ARBA" id="ARBA00022801"/>
    </source>
</evidence>
<dbReference type="InterPro" id="IPR013785">
    <property type="entry name" value="Aldolase_TIM"/>
</dbReference>
<dbReference type="InterPro" id="IPR038417">
    <property type="entry name" value="Alpga-gal_N_sf"/>
</dbReference>
<dbReference type="InterPro" id="IPR017853">
    <property type="entry name" value="GH"/>
</dbReference>
<gene>
    <name evidence="7" type="ORF">LK09_19100</name>
</gene>
<name>A0A0B1ZXL1_9MICO</name>
<dbReference type="InterPro" id="IPR050985">
    <property type="entry name" value="Alpha-glycosidase_related"/>
</dbReference>
<dbReference type="EC" id="3.2.1.22" evidence="2"/>
<dbReference type="RefSeq" id="WP_039403123.1">
    <property type="nucleotide sequence ID" value="NZ_JTDK01000022.1"/>
</dbReference>
<dbReference type="GO" id="GO:0004557">
    <property type="term" value="F:alpha-galactosidase activity"/>
    <property type="evidence" value="ECO:0007669"/>
    <property type="project" value="UniProtKB-EC"/>
</dbReference>
<dbReference type="GO" id="GO:0016052">
    <property type="term" value="P:carbohydrate catabolic process"/>
    <property type="evidence" value="ECO:0007669"/>
    <property type="project" value="InterPro"/>
</dbReference>
<evidence type="ECO:0000259" key="6">
    <source>
        <dbReference type="Pfam" id="PF16875"/>
    </source>
</evidence>
<evidence type="ECO:0000256" key="2">
    <source>
        <dbReference type="ARBA" id="ARBA00012755"/>
    </source>
</evidence>
<comment type="catalytic activity">
    <reaction evidence="1">
        <text>Hydrolysis of terminal, non-reducing alpha-D-galactose residues in alpha-D-galactosides, including galactose oligosaccharides, galactomannans and galactolipids.</text>
        <dbReference type="EC" id="3.2.1.22"/>
    </reaction>
</comment>
<dbReference type="Gene3D" id="2.70.98.60">
    <property type="entry name" value="alpha-galactosidase from lactobacil brevis"/>
    <property type="match status" value="1"/>
</dbReference>
<dbReference type="CDD" id="cd14791">
    <property type="entry name" value="GH36"/>
    <property type="match status" value="1"/>
</dbReference>
<dbReference type="EMBL" id="JTDK01000022">
    <property type="protein sequence ID" value="KHK95489.1"/>
    <property type="molecule type" value="Genomic_DNA"/>
</dbReference>
<evidence type="ECO:0000256" key="4">
    <source>
        <dbReference type="ARBA" id="ARBA00023295"/>
    </source>
</evidence>
<reference evidence="7 8" key="1">
    <citation type="submission" date="2014-11" db="EMBL/GenBank/DDBJ databases">
        <title>Genome sequence of Microbacterium mangrovi MUSC 115(T).</title>
        <authorList>
            <person name="Lee L.-H."/>
        </authorList>
    </citation>
    <scope>NUCLEOTIDE SEQUENCE [LARGE SCALE GENOMIC DNA]</scope>
    <source>
        <strain evidence="7 8">MUSC 115</strain>
    </source>
</reference>
<evidence type="ECO:0000256" key="1">
    <source>
        <dbReference type="ARBA" id="ARBA00001255"/>
    </source>
</evidence>
<dbReference type="OrthoDB" id="9758822at2"/>
<dbReference type="InterPro" id="IPR002252">
    <property type="entry name" value="Glyco_hydro_36"/>
</dbReference>
<keyword evidence="8" id="KW-1185">Reference proteome</keyword>
<keyword evidence="4" id="KW-0326">Glycosidase</keyword>
<dbReference type="FunFam" id="3.20.20.70:FF:000118">
    <property type="entry name" value="Alpha-galactosidase"/>
    <property type="match status" value="1"/>
</dbReference>
<dbReference type="InterPro" id="IPR031704">
    <property type="entry name" value="Glyco_hydro_36_N"/>
</dbReference>
<dbReference type="Pfam" id="PF16874">
    <property type="entry name" value="Glyco_hydro_36C"/>
    <property type="match status" value="1"/>
</dbReference>
<dbReference type="Pfam" id="PF16875">
    <property type="entry name" value="Glyco_hydro_36N"/>
    <property type="match status" value="1"/>
</dbReference>
<dbReference type="Gene3D" id="2.60.40.1180">
    <property type="entry name" value="Golgi alpha-mannosidase II"/>
    <property type="match status" value="1"/>
</dbReference>
<dbReference type="AlphaFoldDB" id="A0A0B1ZXL1"/>
<dbReference type="PANTHER" id="PTHR43053:SF3">
    <property type="entry name" value="ALPHA-GALACTOSIDASE C-RELATED"/>
    <property type="match status" value="1"/>
</dbReference>
<dbReference type="InterPro" id="IPR031705">
    <property type="entry name" value="Glyco_hydro_36_C"/>
</dbReference>
<evidence type="ECO:0000313" key="8">
    <source>
        <dbReference type="Proteomes" id="UP000031030"/>
    </source>
</evidence>
<feature type="domain" description="Glycosyl hydrolase family 36 C-terminal" evidence="5">
    <location>
        <begin position="609"/>
        <end position="697"/>
    </location>
</feature>
<dbReference type="InterPro" id="IPR013780">
    <property type="entry name" value="Glyco_hydro_b"/>
</dbReference>
<dbReference type="SUPFAM" id="SSF51445">
    <property type="entry name" value="(Trans)glycosidases"/>
    <property type="match status" value="1"/>
</dbReference>
<dbReference type="Proteomes" id="UP000031030">
    <property type="component" value="Unassembled WGS sequence"/>
</dbReference>
<dbReference type="PANTHER" id="PTHR43053">
    <property type="entry name" value="GLYCOSIDASE FAMILY 31"/>
    <property type="match status" value="1"/>
</dbReference>
<sequence>MTDITHLSSGGVSIVLGAEPDALPSIAYWGRSLCTDDPGVLADVVAAGRAPRATSEPDEPRAVGILPEARQGWFGPTGLAVSRPGRSVFAAFTPTRVDVSPAHLTATGIDQEAGLELRLRVELQPSGVVRADARLTNIGADELEVHGLDLAWPIPARAHELLDFTGRHGRERQPQRMPLVDGTHLRENRRGRTGPDAATLLFAGTPGFDEGHGEVWGIHLGWSGNQRVWAHRTNGGTGRLGAGELLEPQEIVLQPGETYETPWTYLAYGAGLDDASARIHAMLRDRPTHPAVGRPVTLNTWEAVYFDHSLPPLLELADLAADLGVERFVLDDGWFTGRRHDRAGLGDWFVDADVWPDGLDPLVRRVRGRGMQFGLWFEPEMVNPDSDVARTHPEWILGPVHRDPPLARHQLVLNIAHPDAFEYLAERIVEVVTAHRIDFIKWDHNRDLVEPVDRVTGRGGVHRQTRAAYRLMAHVREACPWVEIESCSAGGGRIDLGVVEHVDRFWTSDSNDPVERQRIQRGTSLLMPPELLGAHVGAAAAHVTGRVTPLALRAITALVGSFGLEWDVREASAGEQRELVGWIREVKRLRPLVERGRLHRLELPASLVAQQVVSADRARSLVTIAALDSPTHVPGGPLRLRGLDRDARYAATRVVPDCGDDPSGRRAQPEWWLQPTDWSGAVLMEVGLPLPVLHPLEAGLVELTRR</sequence>
<protein>
    <recommendedName>
        <fullName evidence="2">alpha-galactosidase</fullName>
        <ecNumber evidence="2">3.2.1.22</ecNumber>
    </recommendedName>
</protein>
<feature type="domain" description="Glycosyl hydrolase family 36 N-terminal" evidence="6">
    <location>
        <begin position="23"/>
        <end position="253"/>
    </location>
</feature>
<dbReference type="Gene3D" id="3.20.20.70">
    <property type="entry name" value="Aldolase class I"/>
    <property type="match status" value="1"/>
</dbReference>
<evidence type="ECO:0000313" key="7">
    <source>
        <dbReference type="EMBL" id="KHK95489.1"/>
    </source>
</evidence>
<evidence type="ECO:0000259" key="5">
    <source>
        <dbReference type="Pfam" id="PF16874"/>
    </source>
</evidence>
<dbReference type="Pfam" id="PF02065">
    <property type="entry name" value="Melibiase"/>
    <property type="match status" value="1"/>
</dbReference>
<dbReference type="STRING" id="1348253.LK09_19100"/>